<gene>
    <name evidence="1" type="ORF">SPIL2461_LOCUS7491</name>
</gene>
<keyword evidence="2" id="KW-1185">Reference proteome</keyword>
<dbReference type="Gene3D" id="2.30.130.30">
    <property type="entry name" value="Hypothetical protein"/>
    <property type="match status" value="1"/>
</dbReference>
<evidence type="ECO:0000313" key="2">
    <source>
        <dbReference type="Proteomes" id="UP000649617"/>
    </source>
</evidence>
<dbReference type="Pfam" id="PF13604">
    <property type="entry name" value="AAA_30"/>
    <property type="match status" value="1"/>
</dbReference>
<accession>A0A812NV35</accession>
<reference evidence="1" key="1">
    <citation type="submission" date="2021-02" db="EMBL/GenBank/DDBJ databases">
        <authorList>
            <person name="Dougan E. K."/>
            <person name="Rhodes N."/>
            <person name="Thang M."/>
            <person name="Chan C."/>
        </authorList>
    </citation>
    <scope>NUCLEOTIDE SEQUENCE</scope>
</reference>
<dbReference type="InterPro" id="IPR015947">
    <property type="entry name" value="PUA-like_sf"/>
</dbReference>
<protein>
    <recommendedName>
        <fullName evidence="3">AAA+ ATPase domain-containing protein</fullName>
    </recommendedName>
</protein>
<proteinExistence type="predicted"/>
<evidence type="ECO:0008006" key="3">
    <source>
        <dbReference type="Google" id="ProtNLM"/>
    </source>
</evidence>
<dbReference type="SUPFAM" id="SSF52540">
    <property type="entry name" value="P-loop containing nucleoside triphosphate hydrolases"/>
    <property type="match status" value="2"/>
</dbReference>
<name>A0A812NV35_SYMPI</name>
<organism evidence="1 2">
    <name type="scientific">Symbiodinium pilosum</name>
    <name type="common">Dinoflagellate</name>
    <dbReference type="NCBI Taxonomy" id="2952"/>
    <lineage>
        <taxon>Eukaryota</taxon>
        <taxon>Sar</taxon>
        <taxon>Alveolata</taxon>
        <taxon>Dinophyceae</taxon>
        <taxon>Suessiales</taxon>
        <taxon>Symbiodiniaceae</taxon>
        <taxon>Symbiodinium</taxon>
    </lineage>
</organism>
<sequence length="1401" mass="160133">MTQKEMTALLFEASWQDPDRFVQKIQEIYDIFGEEEGDRQIKLLENPYGHGRSREFPSYALTILPEYCHKILHRGKTWEIRGQACRKHLNERICIAESGSGMLVGEMTIRECLRVSREDLEANPQQHMIDNLDVIQYKTIYAWIVTDVGAYSQPVPYQRPVGTVNWVDLNYYKTERNSKKLPGATGCARADCNFGLGKQGGRGRPYVRHSDGTKFEHCLFCSSDALLAALHDHDGQSIHRALARLARRDAAVRNEAFQRIQNVLEARVASRFAPRGQKRKLASLSWDRVLEHRQPLIRVDEQSRAAFAAQESKCKERLRRKFPSIYAEDAREESKWMPPRAAAFRTWCLEDSWRACSKCRRMVPQPFQASHAKGSAKRDPQFPACSHCKSAGSQGYWAPTPEDVPRKLRKLSVRIIEALRPFDVHTGGTFRAPNGYLVHSDMMQFSFKRISVEDALAKLSKRERRRGEKALLYLLRSRSPSAYARFWQLHHRFLDSRHRAIQRGETWSGAPVKRLPANFIETVGLECALWPHLYWSLDMTETYVRSQDARRLRRVRQSLDADIAEEEGDNADTGPSVGTRQSAKASFLAKVHSAVIGYNSDEKLLHFVYDLWLFTTLGGAKNSAGIGIREALASKPYSPEMWRTYHTALVDLQKQIGWPSLFITIAPYEWSFPYHRWLEDSGSKECSLASYDELAKSLKERLHMPVAETLHLAHVLTHAVKGLLANNKDGIFTSGRGHGRVCYWVARLEFQDGKRKRGVHRDPQFYHGHAFERCCRAYLPDVLAALRCHVDVQASDGRAMVLKYCASSPAENRYLPKFSSSFAQELLNDQASDFSLARRILSDYHPLQPEMVTQLAAQQHSQFICPGIVRKFIVPVPWERDMPDIVQRYMTCTWRRENMSLLEFLRKSGSNGQISQRYRREHRSRKIQIPLETWINSQPADGQTLVAAITYSRASDRHYGQWLLLNVPFRKVDDLWHPDAERLPHSLRHLGLCLLHRPAFWRNPDRPAAEMEQEARTDLHIKNFLSMLQGRVELIDAYISGDLTLAENPSPALHGSALTSRGTIQLAAEQKLVMQTITNRVEAALQAKWPGDADDVEAWGVWLDQNQHRPFQNKVSVVLGPAGSGKSTAVEIALEHAVRNGAHVGVACPTGMLATQYKTRHPDLDIDTVHGMFALHKDEATTLEMMKIYDMIVIDEVGQLPTRIFDRLLRLWDAADRRPALVFVGDFCQLTGVDGTTARDSLRWDQMHIMALHEMRRCKCERLKWKLQLLRSAIPSKKQLKQILKNHRGPRNRPRGSNAPTAADIADILRETPETTFLTVSRRGSTRLNQLAVQCLFAQSEPLDRIPCDPEENMDNFHGQQQAAVRPHWLMIYEGLRVRITSNEDKERGFVNGMAATVQRM</sequence>
<dbReference type="EMBL" id="CAJNIZ010011744">
    <property type="protein sequence ID" value="CAE7323977.1"/>
    <property type="molecule type" value="Genomic_DNA"/>
</dbReference>
<dbReference type="Proteomes" id="UP000649617">
    <property type="component" value="Unassembled WGS sequence"/>
</dbReference>
<dbReference type="InterPro" id="IPR027417">
    <property type="entry name" value="P-loop_NTPase"/>
</dbReference>
<dbReference type="OrthoDB" id="432388at2759"/>
<feature type="non-terminal residue" evidence="1">
    <location>
        <position position="1"/>
    </location>
</feature>
<comment type="caution">
    <text evidence="1">The sequence shown here is derived from an EMBL/GenBank/DDBJ whole genome shotgun (WGS) entry which is preliminary data.</text>
</comment>
<evidence type="ECO:0000313" key="1">
    <source>
        <dbReference type="EMBL" id="CAE7323977.1"/>
    </source>
</evidence>
<dbReference type="Gene3D" id="3.40.50.300">
    <property type="entry name" value="P-loop containing nucleotide triphosphate hydrolases"/>
    <property type="match status" value="1"/>
</dbReference>
<dbReference type="SUPFAM" id="SSF88697">
    <property type="entry name" value="PUA domain-like"/>
    <property type="match status" value="1"/>
</dbReference>